<reference evidence="7 8" key="1">
    <citation type="journal article" date="2024" name="Commun. Biol.">
        <title>Comparative genomic analysis of thermophilic fungi reveals convergent evolutionary adaptations and gene losses.</title>
        <authorList>
            <person name="Steindorff A.S."/>
            <person name="Aguilar-Pontes M.V."/>
            <person name="Robinson A.J."/>
            <person name="Andreopoulos B."/>
            <person name="LaButti K."/>
            <person name="Kuo A."/>
            <person name="Mondo S."/>
            <person name="Riley R."/>
            <person name="Otillar R."/>
            <person name="Haridas S."/>
            <person name="Lipzen A."/>
            <person name="Grimwood J."/>
            <person name="Schmutz J."/>
            <person name="Clum A."/>
            <person name="Reid I.D."/>
            <person name="Moisan M.C."/>
            <person name="Butler G."/>
            <person name="Nguyen T.T.M."/>
            <person name="Dewar K."/>
            <person name="Conant G."/>
            <person name="Drula E."/>
            <person name="Henrissat B."/>
            <person name="Hansel C."/>
            <person name="Singer S."/>
            <person name="Hutchinson M.I."/>
            <person name="de Vries R.P."/>
            <person name="Natvig D.O."/>
            <person name="Powell A.J."/>
            <person name="Tsang A."/>
            <person name="Grigoriev I.V."/>
        </authorList>
    </citation>
    <scope>NUCLEOTIDE SEQUENCE [LARGE SCALE GENOMIC DNA]</scope>
    <source>
        <strain evidence="7 8">ATCC 24622</strain>
    </source>
</reference>
<evidence type="ECO:0000259" key="6">
    <source>
        <dbReference type="Pfam" id="PF06439"/>
    </source>
</evidence>
<evidence type="ECO:0000313" key="8">
    <source>
        <dbReference type="Proteomes" id="UP001586593"/>
    </source>
</evidence>
<dbReference type="Pfam" id="PF06439">
    <property type="entry name" value="3keto-disac_hyd"/>
    <property type="match status" value="1"/>
</dbReference>
<comment type="similarity">
    <text evidence="1 5">Belongs to the glycosyl hydrolase 43 family.</text>
</comment>
<evidence type="ECO:0000256" key="3">
    <source>
        <dbReference type="ARBA" id="ARBA00023277"/>
    </source>
</evidence>
<dbReference type="Gene3D" id="2.60.120.560">
    <property type="entry name" value="Exo-inulinase, domain 1"/>
    <property type="match status" value="1"/>
</dbReference>
<protein>
    <recommendedName>
        <fullName evidence="6">3-keto-alpha-glucoside-1,2-lyase/3-keto-2-hydroxy-glucal hydratase domain-containing protein</fullName>
    </recommendedName>
</protein>
<proteinExistence type="inferred from homology"/>
<evidence type="ECO:0000256" key="5">
    <source>
        <dbReference type="RuleBase" id="RU361187"/>
    </source>
</evidence>
<keyword evidence="3" id="KW-0119">Carbohydrate metabolism</keyword>
<dbReference type="Pfam" id="PF04616">
    <property type="entry name" value="Glyco_hydro_43"/>
    <property type="match status" value="1"/>
</dbReference>
<name>A0ABR3WB45_9PEZI</name>
<dbReference type="CDD" id="cd18827">
    <property type="entry name" value="GH43_XlnD-like"/>
    <property type="match status" value="1"/>
</dbReference>
<accession>A0ABR3WB45</accession>
<dbReference type="EMBL" id="JAZHXJ010000551">
    <property type="protein sequence ID" value="KAL1857579.1"/>
    <property type="molecule type" value="Genomic_DNA"/>
</dbReference>
<dbReference type="Proteomes" id="UP001586593">
    <property type="component" value="Unassembled WGS sequence"/>
</dbReference>
<sequence length="539" mass="58784">MLPQVIMTLPVAGFRPTSSLVAPETVPNYPTSEAGNPFVDGWYADPDTEIYEGRYWVFPTSSQPYDEQTYLDAFSSPDLVHWTKHPNVLTTANVSWATRAVWAPAPIARDGKYFLYFAANDIQSDGEVGGIGVAVSDRPEGPYVDAIGRPLIGTYHNGAQPIDQDVFIDDADGQAYIYYGGHSHANVAKLNRDMISIGTLDDGGTQFREITPPNYVEGAQMVKRNGMYYLMWSEGGWGGPDYAVSYAASTSPLGPFDRAVKILQQDPAVATGSGHNAVIRVPGSDIWYIVYHRRPLSETDQNHRVICYDRMYFEPDGSIRPVTMLVRDNFADGNIIGWKTYGRDAFAVIDGHLAALYHEDSGRRGNSMALLDTNFTDLILDADVSLIDTHGDAGLVFRVTNPRTMGSAAAASRDDEDNAVFEGYYAGIAARGAENGDDSSGDRRAVELRVFLRRSDGVSWYTLAEASMPSTTIVRDVRSHHLRVRVVGASLEIYLDGAPEPVVQASDATYASGQDGVRVGRASSAFFDNVSVAKPDGPS</sequence>
<dbReference type="SUPFAM" id="SSF75005">
    <property type="entry name" value="Arabinanase/levansucrase/invertase"/>
    <property type="match status" value="1"/>
</dbReference>
<dbReference type="InterPro" id="IPR010496">
    <property type="entry name" value="AL/BT2_dom"/>
</dbReference>
<dbReference type="PANTHER" id="PTHR43772">
    <property type="entry name" value="ENDO-1,4-BETA-XYLANASE"/>
    <property type="match status" value="1"/>
</dbReference>
<gene>
    <name evidence="7" type="ORF">VTK73DRAFT_8026</name>
</gene>
<evidence type="ECO:0000256" key="2">
    <source>
        <dbReference type="ARBA" id="ARBA00022801"/>
    </source>
</evidence>
<feature type="domain" description="3-keto-alpha-glucoside-1,2-lyase/3-keto-2-hydroxy-glucal hydratase" evidence="6">
    <location>
        <begin position="334"/>
        <end position="515"/>
    </location>
</feature>
<comment type="caution">
    <text evidence="7">The sequence shown here is derived from an EMBL/GenBank/DDBJ whole genome shotgun (WGS) entry which is preliminary data.</text>
</comment>
<dbReference type="InterPro" id="IPR052176">
    <property type="entry name" value="Glycosyl_Hydrlase_43_Enz"/>
</dbReference>
<organism evidence="7 8">
    <name type="scientific">Phialemonium thermophilum</name>
    <dbReference type="NCBI Taxonomy" id="223376"/>
    <lineage>
        <taxon>Eukaryota</taxon>
        <taxon>Fungi</taxon>
        <taxon>Dikarya</taxon>
        <taxon>Ascomycota</taxon>
        <taxon>Pezizomycotina</taxon>
        <taxon>Sordariomycetes</taxon>
        <taxon>Sordariomycetidae</taxon>
        <taxon>Cephalothecales</taxon>
        <taxon>Cephalothecaceae</taxon>
        <taxon>Phialemonium</taxon>
    </lineage>
</organism>
<keyword evidence="8" id="KW-1185">Reference proteome</keyword>
<dbReference type="InterPro" id="IPR006710">
    <property type="entry name" value="Glyco_hydro_43"/>
</dbReference>
<evidence type="ECO:0000256" key="4">
    <source>
        <dbReference type="ARBA" id="ARBA00023295"/>
    </source>
</evidence>
<dbReference type="PANTHER" id="PTHR43772:SF2">
    <property type="entry name" value="PUTATIVE (AFU_ORTHOLOGUE AFUA_2G04480)-RELATED"/>
    <property type="match status" value="1"/>
</dbReference>
<evidence type="ECO:0000256" key="1">
    <source>
        <dbReference type="ARBA" id="ARBA00009865"/>
    </source>
</evidence>
<keyword evidence="4 5" id="KW-0326">Glycosidase</keyword>
<keyword evidence="2 5" id="KW-0378">Hydrolase</keyword>
<evidence type="ECO:0000313" key="7">
    <source>
        <dbReference type="EMBL" id="KAL1857579.1"/>
    </source>
</evidence>
<dbReference type="InterPro" id="IPR023296">
    <property type="entry name" value="Glyco_hydro_beta-prop_sf"/>
</dbReference>
<dbReference type="Gene3D" id="2.115.10.20">
    <property type="entry name" value="Glycosyl hydrolase domain, family 43"/>
    <property type="match status" value="1"/>
</dbReference>